<sequence>MSRQPIITFYFVLVVVRYHHRFLLIQEPKYGQNWYFPHGKVDPGETLMAAAVRETLEEGGIPIALDGILRIEHTPVKDKARFRVIFLAHPLDDTAPKSIADHESLRAGWFCREEMKKLPLRAQEVCEICDYLASGGPIYPLRLLTDKGSPFGCPH</sequence>
<evidence type="ECO:0000259" key="3">
    <source>
        <dbReference type="PROSITE" id="PS51462"/>
    </source>
</evidence>
<dbReference type="Pfam" id="PF00293">
    <property type="entry name" value="NUDIX"/>
    <property type="match status" value="1"/>
</dbReference>
<dbReference type="InterPro" id="IPR051325">
    <property type="entry name" value="Nudix_hydrolase_domain"/>
</dbReference>
<dbReference type="PANTHER" id="PTHR21340:SF0">
    <property type="entry name" value="BIS(5'-NUCLEOSYL)-TETRAPHOSPHATASE [ASYMMETRICAL]"/>
    <property type="match status" value="1"/>
</dbReference>
<dbReference type="Gene3D" id="3.90.79.10">
    <property type="entry name" value="Nucleoside Triphosphate Pyrophosphohydrolase"/>
    <property type="match status" value="1"/>
</dbReference>
<organism evidence="4 5">
    <name type="scientific">Planktothricoides raciborskii FACHB-1370</name>
    <dbReference type="NCBI Taxonomy" id="2949576"/>
    <lineage>
        <taxon>Bacteria</taxon>
        <taxon>Bacillati</taxon>
        <taxon>Cyanobacteriota</taxon>
        <taxon>Cyanophyceae</taxon>
        <taxon>Oscillatoriophycideae</taxon>
        <taxon>Oscillatoriales</taxon>
        <taxon>Oscillatoriaceae</taxon>
        <taxon>Planktothricoides</taxon>
    </lineage>
</organism>
<dbReference type="PROSITE" id="PS51462">
    <property type="entry name" value="NUDIX"/>
    <property type="match status" value="1"/>
</dbReference>
<evidence type="ECO:0000256" key="1">
    <source>
        <dbReference type="ARBA" id="ARBA00022801"/>
    </source>
</evidence>
<comment type="similarity">
    <text evidence="2">Belongs to the Nudix hydrolase family.</text>
</comment>
<proteinExistence type="inferred from homology"/>
<dbReference type="PANTHER" id="PTHR21340">
    <property type="entry name" value="DIADENOSINE 5,5-P1,P4-TETRAPHOSPHATE PYROPHOSPHOHYDROLASE MUTT"/>
    <property type="match status" value="1"/>
</dbReference>
<keyword evidence="5" id="KW-1185">Reference proteome</keyword>
<dbReference type="PROSITE" id="PS00893">
    <property type="entry name" value="NUDIX_BOX"/>
    <property type="match status" value="1"/>
</dbReference>
<dbReference type="InterPro" id="IPR000086">
    <property type="entry name" value="NUDIX_hydrolase_dom"/>
</dbReference>
<name>A0ABR8EAG0_9CYAN</name>
<dbReference type="InterPro" id="IPR015797">
    <property type="entry name" value="NUDIX_hydrolase-like_dom_sf"/>
</dbReference>
<protein>
    <submittedName>
        <fullName evidence="4">NUDIX domain-containing protein</fullName>
    </submittedName>
</protein>
<dbReference type="InterPro" id="IPR020084">
    <property type="entry name" value="NUDIX_hydrolase_CS"/>
</dbReference>
<reference evidence="4 5" key="1">
    <citation type="journal article" date="2020" name="ISME J.">
        <title>Comparative genomics reveals insights into cyanobacterial evolution and habitat adaptation.</title>
        <authorList>
            <person name="Chen M.Y."/>
            <person name="Teng W.K."/>
            <person name="Zhao L."/>
            <person name="Hu C.X."/>
            <person name="Zhou Y.K."/>
            <person name="Han B.P."/>
            <person name="Song L.R."/>
            <person name="Shu W.S."/>
        </authorList>
    </citation>
    <scope>NUCLEOTIDE SEQUENCE [LARGE SCALE GENOMIC DNA]</scope>
    <source>
        <strain evidence="4 5">FACHB-1370</strain>
    </source>
</reference>
<accession>A0ABR8EAG0</accession>
<keyword evidence="1 2" id="KW-0378">Hydrolase</keyword>
<comment type="caution">
    <text evidence="4">The sequence shown here is derived from an EMBL/GenBank/DDBJ whole genome shotgun (WGS) entry which is preliminary data.</text>
</comment>
<dbReference type="Proteomes" id="UP000641954">
    <property type="component" value="Unassembled WGS sequence"/>
</dbReference>
<evidence type="ECO:0000256" key="2">
    <source>
        <dbReference type="RuleBase" id="RU003476"/>
    </source>
</evidence>
<dbReference type="PRINTS" id="PR00502">
    <property type="entry name" value="NUDIXFAMILY"/>
</dbReference>
<feature type="domain" description="Nudix hydrolase" evidence="3">
    <location>
        <begin position="5"/>
        <end position="133"/>
    </location>
</feature>
<dbReference type="InterPro" id="IPR020476">
    <property type="entry name" value="Nudix_hydrolase"/>
</dbReference>
<gene>
    <name evidence="4" type="ORF">H6G72_05920</name>
</gene>
<dbReference type="SUPFAM" id="SSF55811">
    <property type="entry name" value="Nudix"/>
    <property type="match status" value="1"/>
</dbReference>
<evidence type="ECO:0000313" key="4">
    <source>
        <dbReference type="EMBL" id="MBD2543397.1"/>
    </source>
</evidence>
<evidence type="ECO:0000313" key="5">
    <source>
        <dbReference type="Proteomes" id="UP000641954"/>
    </source>
</evidence>
<dbReference type="EMBL" id="JACJSK010000006">
    <property type="protein sequence ID" value="MBD2543397.1"/>
    <property type="molecule type" value="Genomic_DNA"/>
</dbReference>